<dbReference type="Gene3D" id="3.40.50.2300">
    <property type="match status" value="2"/>
</dbReference>
<name>A0A6G9RQL0_9ENTR</name>
<dbReference type="CDD" id="cd01392">
    <property type="entry name" value="HTH_LacI"/>
    <property type="match status" value="1"/>
</dbReference>
<feature type="domain" description="HTH lacI-type" evidence="4">
    <location>
        <begin position="11"/>
        <end position="65"/>
    </location>
</feature>
<sequence length="342" mass="37763">MTITHNDRKKLTIKDIAHAAGVSISTVSKVINSTGSISHITKERVLSVINEFDYRPNEIARALHQKKTYTIGLLSTDDYGRFSLPVLKGIENALLEAQISVFLCNASGSPQELKRHVDLLLAKRVDGIIVTAAKTDTRDPLPLKKHDTPVVYVYTNVDDDNELCVLPDDFGAGALACRHLIEQGSQNIVQIAGPAYYLAVQQRHEGYRQEMSKEGLIVRAPEYGSWTSAHGYRAMQSILARYPEIDGVIAGNDLIGHGVLQALYEYGKSVPDNVAVIGFDNWQVITELCRPKLSSIDFCLTELGRVAGQCLIKKIDGHDLRGKIAVPCFLQRGESSCRYSQN</sequence>
<dbReference type="Pfam" id="PF00532">
    <property type="entry name" value="Peripla_BP_1"/>
    <property type="match status" value="1"/>
</dbReference>
<dbReference type="InterPro" id="IPR001387">
    <property type="entry name" value="Cro/C1-type_HTH"/>
</dbReference>
<dbReference type="PRINTS" id="PR00036">
    <property type="entry name" value="HTHLACI"/>
</dbReference>
<dbReference type="Proteomes" id="UP000503580">
    <property type="component" value="Chromosome"/>
</dbReference>
<gene>
    <name evidence="6" type="ORF">GY169_18100</name>
</gene>
<evidence type="ECO:0000256" key="1">
    <source>
        <dbReference type="ARBA" id="ARBA00023015"/>
    </source>
</evidence>
<dbReference type="SMART" id="SM00354">
    <property type="entry name" value="HTH_LACI"/>
    <property type="match status" value="1"/>
</dbReference>
<evidence type="ECO:0000313" key="6">
    <source>
        <dbReference type="EMBL" id="QIR28595.1"/>
    </source>
</evidence>
<dbReference type="RefSeq" id="WP_167576516.1">
    <property type="nucleotide sequence ID" value="NZ_CP050321.1"/>
</dbReference>
<dbReference type="PROSITE" id="PS00356">
    <property type="entry name" value="HTH_LACI_1"/>
    <property type="match status" value="1"/>
</dbReference>
<dbReference type="InterPro" id="IPR010982">
    <property type="entry name" value="Lambda_DNA-bd_dom_sf"/>
</dbReference>
<dbReference type="KEGG" id="kgn:GY169_18100"/>
<dbReference type="GO" id="GO:0003700">
    <property type="term" value="F:DNA-binding transcription factor activity"/>
    <property type="evidence" value="ECO:0007669"/>
    <property type="project" value="TreeGrafter"/>
</dbReference>
<protein>
    <submittedName>
        <fullName evidence="6">LacI family transcriptional regulator</fullName>
    </submittedName>
</protein>
<proteinExistence type="predicted"/>
<dbReference type="GO" id="GO:0000976">
    <property type="term" value="F:transcription cis-regulatory region binding"/>
    <property type="evidence" value="ECO:0007669"/>
    <property type="project" value="TreeGrafter"/>
</dbReference>
<dbReference type="SUPFAM" id="SSF53822">
    <property type="entry name" value="Periplasmic binding protein-like I"/>
    <property type="match status" value="1"/>
</dbReference>
<evidence type="ECO:0000256" key="3">
    <source>
        <dbReference type="ARBA" id="ARBA00023163"/>
    </source>
</evidence>
<evidence type="ECO:0000259" key="4">
    <source>
        <dbReference type="PROSITE" id="PS50932"/>
    </source>
</evidence>
<dbReference type="PANTHER" id="PTHR30146">
    <property type="entry name" value="LACI-RELATED TRANSCRIPTIONAL REPRESSOR"/>
    <property type="match status" value="1"/>
</dbReference>
<dbReference type="PANTHER" id="PTHR30146:SF109">
    <property type="entry name" value="HTH-TYPE TRANSCRIPTIONAL REGULATOR GALS"/>
    <property type="match status" value="1"/>
</dbReference>
<evidence type="ECO:0000313" key="7">
    <source>
        <dbReference type="Proteomes" id="UP000503580"/>
    </source>
</evidence>
<evidence type="ECO:0000259" key="5">
    <source>
        <dbReference type="PROSITE" id="PS50943"/>
    </source>
</evidence>
<dbReference type="AlphaFoldDB" id="A0A6G9RQL0"/>
<dbReference type="PROSITE" id="PS50943">
    <property type="entry name" value="HTH_CROC1"/>
    <property type="match status" value="1"/>
</dbReference>
<keyword evidence="1" id="KW-0805">Transcription regulation</keyword>
<reference evidence="6 7" key="1">
    <citation type="submission" date="2020-02" db="EMBL/GenBank/DDBJ databases">
        <title>Whole genome PO2S7.</title>
        <authorList>
            <person name="Singha K.M."/>
        </authorList>
    </citation>
    <scope>NUCLEOTIDE SEQUENCE [LARGE SCALE GENOMIC DNA]</scope>
    <source>
        <strain evidence="6 7">PO2S7</strain>
    </source>
</reference>
<dbReference type="SUPFAM" id="SSF47413">
    <property type="entry name" value="lambda repressor-like DNA-binding domains"/>
    <property type="match status" value="1"/>
</dbReference>
<dbReference type="Pfam" id="PF00356">
    <property type="entry name" value="LacI"/>
    <property type="match status" value="1"/>
</dbReference>
<dbReference type="InterPro" id="IPR001761">
    <property type="entry name" value="Peripla_BP/Lac1_sug-bd_dom"/>
</dbReference>
<dbReference type="EMBL" id="CP050321">
    <property type="protein sequence ID" value="QIR28595.1"/>
    <property type="molecule type" value="Genomic_DNA"/>
</dbReference>
<dbReference type="Gene3D" id="1.10.260.40">
    <property type="entry name" value="lambda repressor-like DNA-binding domains"/>
    <property type="match status" value="1"/>
</dbReference>
<dbReference type="PROSITE" id="PS50932">
    <property type="entry name" value="HTH_LACI_2"/>
    <property type="match status" value="1"/>
</dbReference>
<accession>A0A6G9RQL0</accession>
<organism evidence="6 7">
    <name type="scientific">Kluyvera genomosp. 3</name>
    <dbReference type="NCBI Taxonomy" id="2774055"/>
    <lineage>
        <taxon>Bacteria</taxon>
        <taxon>Pseudomonadati</taxon>
        <taxon>Pseudomonadota</taxon>
        <taxon>Gammaproteobacteria</taxon>
        <taxon>Enterobacterales</taxon>
        <taxon>Enterobacteriaceae</taxon>
        <taxon>Kluyvera</taxon>
    </lineage>
</organism>
<keyword evidence="2" id="KW-0238">DNA-binding</keyword>
<feature type="domain" description="HTH cro/C1-type" evidence="5">
    <location>
        <begin position="8"/>
        <end position="59"/>
    </location>
</feature>
<dbReference type="InterPro" id="IPR028082">
    <property type="entry name" value="Peripla_BP_I"/>
</dbReference>
<evidence type="ECO:0000256" key="2">
    <source>
        <dbReference type="ARBA" id="ARBA00023125"/>
    </source>
</evidence>
<dbReference type="InterPro" id="IPR000843">
    <property type="entry name" value="HTH_LacI"/>
</dbReference>
<keyword evidence="3" id="KW-0804">Transcription</keyword>
<dbReference type="CDD" id="cd06288">
    <property type="entry name" value="PBP1_sucrose_transcription_regulator"/>
    <property type="match status" value="1"/>
</dbReference>
<keyword evidence="7" id="KW-1185">Reference proteome</keyword>